<name>A0A4Y2ED00_ARAVE</name>
<dbReference type="AlphaFoldDB" id="A0A4Y2ED00"/>
<dbReference type="Gene3D" id="3.30.420.10">
    <property type="entry name" value="Ribonuclease H-like superfamily/Ribonuclease H"/>
    <property type="match status" value="1"/>
</dbReference>
<sequence length="137" mass="15849">MLPPSVTCVVIFAFFKQKVGLWKTINATVSCQTLRRLRRGSLTSGVLIPDNARTPNAVVTQQLLKQFKWDMSNRTAYSPDLATRDFHLFLELKNWLGGQRLQKKDLKVVLNHLTSHHWRQRSSKRGFETWATDIKNV</sequence>
<proteinExistence type="predicted"/>
<evidence type="ECO:0008006" key="3">
    <source>
        <dbReference type="Google" id="ProtNLM"/>
    </source>
</evidence>
<organism evidence="1 2">
    <name type="scientific">Araneus ventricosus</name>
    <name type="common">Orbweaver spider</name>
    <name type="synonym">Epeira ventricosa</name>
    <dbReference type="NCBI Taxonomy" id="182803"/>
    <lineage>
        <taxon>Eukaryota</taxon>
        <taxon>Metazoa</taxon>
        <taxon>Ecdysozoa</taxon>
        <taxon>Arthropoda</taxon>
        <taxon>Chelicerata</taxon>
        <taxon>Arachnida</taxon>
        <taxon>Araneae</taxon>
        <taxon>Araneomorphae</taxon>
        <taxon>Entelegynae</taxon>
        <taxon>Araneoidea</taxon>
        <taxon>Araneidae</taxon>
        <taxon>Araneus</taxon>
    </lineage>
</organism>
<evidence type="ECO:0000313" key="2">
    <source>
        <dbReference type="Proteomes" id="UP000499080"/>
    </source>
</evidence>
<protein>
    <recommendedName>
        <fullName evidence="3">Histone-lysine N-methyltransferase SETMAR</fullName>
    </recommendedName>
</protein>
<reference evidence="1 2" key="1">
    <citation type="journal article" date="2019" name="Sci. Rep.">
        <title>Orb-weaving spider Araneus ventricosus genome elucidates the spidroin gene catalogue.</title>
        <authorList>
            <person name="Kono N."/>
            <person name="Nakamura H."/>
            <person name="Ohtoshi R."/>
            <person name="Moran D.A.P."/>
            <person name="Shinohara A."/>
            <person name="Yoshida Y."/>
            <person name="Fujiwara M."/>
            <person name="Mori M."/>
            <person name="Tomita M."/>
            <person name="Arakawa K."/>
        </authorList>
    </citation>
    <scope>NUCLEOTIDE SEQUENCE [LARGE SCALE GENOMIC DNA]</scope>
</reference>
<gene>
    <name evidence="1" type="ORF">AVEN_15453_1</name>
</gene>
<keyword evidence="2" id="KW-1185">Reference proteome</keyword>
<dbReference type="GO" id="GO:0003676">
    <property type="term" value="F:nucleic acid binding"/>
    <property type="evidence" value="ECO:0007669"/>
    <property type="project" value="InterPro"/>
</dbReference>
<dbReference type="InterPro" id="IPR036397">
    <property type="entry name" value="RNaseH_sf"/>
</dbReference>
<comment type="caution">
    <text evidence="1">The sequence shown here is derived from an EMBL/GenBank/DDBJ whole genome shotgun (WGS) entry which is preliminary data.</text>
</comment>
<dbReference type="Proteomes" id="UP000499080">
    <property type="component" value="Unassembled WGS sequence"/>
</dbReference>
<accession>A0A4Y2ED00</accession>
<dbReference type="EMBL" id="BGPR01000565">
    <property type="protein sequence ID" value="GBM26647.1"/>
    <property type="molecule type" value="Genomic_DNA"/>
</dbReference>
<evidence type="ECO:0000313" key="1">
    <source>
        <dbReference type="EMBL" id="GBM26647.1"/>
    </source>
</evidence>